<sequence length="153" mass="16496">MTTDDDTQLLDALRDMWRRADPPPPGLTATMIAAVVSADLDQEWELLVLVRDSAQEPAAQVRGLATARMLYFTAAEGWSLDAEIDGGQVRGQLLDFDGDMGSVEVTVETTDGQSWTTSLDEVGFFAIEAEPTGSLRFTVRLGGSVSSSVWVAL</sequence>
<keyword evidence="4" id="KW-1185">Reference proteome</keyword>
<dbReference type="Proteomes" id="UP000233565">
    <property type="component" value="Unassembled WGS sequence"/>
</dbReference>
<dbReference type="AlphaFoldDB" id="A0A1I0X762"/>
<dbReference type="EMBL" id="PJBV01000010">
    <property type="protein sequence ID" value="PKH44175.1"/>
    <property type="molecule type" value="Genomic_DNA"/>
</dbReference>
<dbReference type="RefSeq" id="WP_091196048.1">
    <property type="nucleotide sequence ID" value="NZ_FOKC01000002.1"/>
</dbReference>
<evidence type="ECO:0000313" key="3">
    <source>
        <dbReference type="Proteomes" id="UP000199113"/>
    </source>
</evidence>
<reference evidence="1 4" key="2">
    <citation type="submission" date="2017-12" db="EMBL/GenBank/DDBJ databases">
        <title>Pharmacopeia of the Arctic Ocean.</title>
        <authorList>
            <person name="Collins E."/>
            <person name="Ducluzeau A.-L."/>
        </authorList>
    </citation>
    <scope>NUCLEOTIDE SEQUENCE [LARGE SCALE GENOMIC DNA]</scope>
    <source>
        <strain evidence="1 4">DSM 23325</strain>
    </source>
</reference>
<proteinExistence type="predicted"/>
<reference evidence="2" key="1">
    <citation type="submission" date="2016-10" db="EMBL/GenBank/DDBJ databases">
        <authorList>
            <person name="de Groot N.N."/>
        </authorList>
    </citation>
    <scope>NUCLEOTIDE SEQUENCE [LARGE SCALE GENOMIC DNA]</scope>
    <source>
        <strain evidence="2">CGMCC 1.10697</strain>
    </source>
</reference>
<dbReference type="STRING" id="748909.SAMN05192575_102198"/>
<evidence type="ECO:0000313" key="1">
    <source>
        <dbReference type="EMBL" id="PKH44175.1"/>
    </source>
</evidence>
<evidence type="ECO:0000313" key="4">
    <source>
        <dbReference type="Proteomes" id="UP000233565"/>
    </source>
</evidence>
<name>A0A1I0X762_9ACTN</name>
<dbReference type="EMBL" id="FOKC01000002">
    <property type="protein sequence ID" value="SFA96879.1"/>
    <property type="molecule type" value="Genomic_DNA"/>
</dbReference>
<accession>A0A1I0X762</accession>
<dbReference type="Proteomes" id="UP000199113">
    <property type="component" value="Unassembled WGS sequence"/>
</dbReference>
<organism evidence="2 3">
    <name type="scientific">Nocardioides alpinus</name>
    <dbReference type="NCBI Taxonomy" id="748909"/>
    <lineage>
        <taxon>Bacteria</taxon>
        <taxon>Bacillati</taxon>
        <taxon>Actinomycetota</taxon>
        <taxon>Actinomycetes</taxon>
        <taxon>Propionibacteriales</taxon>
        <taxon>Nocardioidaceae</taxon>
        <taxon>Nocardioides</taxon>
    </lineage>
</organism>
<evidence type="ECO:0000313" key="2">
    <source>
        <dbReference type="EMBL" id="SFA96879.1"/>
    </source>
</evidence>
<protein>
    <submittedName>
        <fullName evidence="2">Uncharacterized protein</fullName>
    </submittedName>
</protein>
<gene>
    <name evidence="1" type="ORF">CXG46_01025</name>
    <name evidence="2" type="ORF">SAMN05192575_102198</name>
</gene>
<dbReference type="OrthoDB" id="3689408at2"/>